<keyword evidence="2" id="KW-1185">Reference proteome</keyword>
<organism evidence="1 2">
    <name type="scientific">Ixodes persulcatus</name>
    <name type="common">Taiga tick</name>
    <dbReference type="NCBI Taxonomy" id="34615"/>
    <lineage>
        <taxon>Eukaryota</taxon>
        <taxon>Metazoa</taxon>
        <taxon>Ecdysozoa</taxon>
        <taxon>Arthropoda</taxon>
        <taxon>Chelicerata</taxon>
        <taxon>Arachnida</taxon>
        <taxon>Acari</taxon>
        <taxon>Parasitiformes</taxon>
        <taxon>Ixodida</taxon>
        <taxon>Ixodoidea</taxon>
        <taxon>Ixodidae</taxon>
        <taxon>Ixodinae</taxon>
        <taxon>Ixodes</taxon>
    </lineage>
</organism>
<evidence type="ECO:0000313" key="1">
    <source>
        <dbReference type="EMBL" id="KAG0428538.1"/>
    </source>
</evidence>
<accession>A0AC60Q469</accession>
<comment type="caution">
    <text evidence="1">The sequence shown here is derived from an EMBL/GenBank/DDBJ whole genome shotgun (WGS) entry which is preliminary data.</text>
</comment>
<sequence length="64" mass="7643">MTLENVLKDKTVHRPGLSEQRRLQRRITTKELEDKASLQLLRRMRELLANATIDDALFRHQFLQ</sequence>
<evidence type="ECO:0000313" key="2">
    <source>
        <dbReference type="Proteomes" id="UP000805193"/>
    </source>
</evidence>
<dbReference type="EMBL" id="JABSTQ010009512">
    <property type="protein sequence ID" value="KAG0428538.1"/>
    <property type="molecule type" value="Genomic_DNA"/>
</dbReference>
<protein>
    <submittedName>
        <fullName evidence="1">Uncharacterized protein</fullName>
    </submittedName>
</protein>
<proteinExistence type="predicted"/>
<dbReference type="Proteomes" id="UP000805193">
    <property type="component" value="Unassembled WGS sequence"/>
</dbReference>
<reference evidence="1 2" key="1">
    <citation type="journal article" date="2020" name="Cell">
        <title>Large-Scale Comparative Analyses of Tick Genomes Elucidate Their Genetic Diversity and Vector Capacities.</title>
        <authorList>
            <consortium name="Tick Genome and Microbiome Consortium (TIGMIC)"/>
            <person name="Jia N."/>
            <person name="Wang J."/>
            <person name="Shi W."/>
            <person name="Du L."/>
            <person name="Sun Y."/>
            <person name="Zhan W."/>
            <person name="Jiang J.F."/>
            <person name="Wang Q."/>
            <person name="Zhang B."/>
            <person name="Ji P."/>
            <person name="Bell-Sakyi L."/>
            <person name="Cui X.M."/>
            <person name="Yuan T.T."/>
            <person name="Jiang B.G."/>
            <person name="Yang W.F."/>
            <person name="Lam T.T."/>
            <person name="Chang Q.C."/>
            <person name="Ding S.J."/>
            <person name="Wang X.J."/>
            <person name="Zhu J.G."/>
            <person name="Ruan X.D."/>
            <person name="Zhao L."/>
            <person name="Wei J.T."/>
            <person name="Ye R.Z."/>
            <person name="Que T.C."/>
            <person name="Du C.H."/>
            <person name="Zhou Y.H."/>
            <person name="Cheng J.X."/>
            <person name="Dai P.F."/>
            <person name="Guo W.B."/>
            <person name="Han X.H."/>
            <person name="Huang E.J."/>
            <person name="Li L.F."/>
            <person name="Wei W."/>
            <person name="Gao Y.C."/>
            <person name="Liu J.Z."/>
            <person name="Shao H.Z."/>
            <person name="Wang X."/>
            <person name="Wang C.C."/>
            <person name="Yang T.C."/>
            <person name="Huo Q.B."/>
            <person name="Li W."/>
            <person name="Chen H.Y."/>
            <person name="Chen S.E."/>
            <person name="Zhou L.G."/>
            <person name="Ni X.B."/>
            <person name="Tian J.H."/>
            <person name="Sheng Y."/>
            <person name="Liu T."/>
            <person name="Pan Y.S."/>
            <person name="Xia L.Y."/>
            <person name="Li J."/>
            <person name="Zhao F."/>
            <person name="Cao W.C."/>
        </authorList>
    </citation>
    <scope>NUCLEOTIDE SEQUENCE [LARGE SCALE GENOMIC DNA]</scope>
    <source>
        <strain evidence="1">Iper-2018</strain>
    </source>
</reference>
<name>A0AC60Q469_IXOPE</name>
<gene>
    <name evidence="1" type="ORF">HPB47_024484</name>
</gene>
<feature type="non-terminal residue" evidence="1">
    <location>
        <position position="64"/>
    </location>
</feature>